<dbReference type="EMBL" id="FAUH01000009">
    <property type="protein sequence ID" value="CUU66230.1"/>
    <property type="molecule type" value="Genomic_DNA"/>
</dbReference>
<dbReference type="Gene3D" id="3.30.310.70">
    <property type="entry name" value="TT1751-like domain"/>
    <property type="match status" value="1"/>
</dbReference>
<evidence type="ECO:0000259" key="1">
    <source>
        <dbReference type="Pfam" id="PF03625"/>
    </source>
</evidence>
<feature type="domain" description="DUF302" evidence="1">
    <location>
        <begin position="41"/>
        <end position="106"/>
    </location>
</feature>
<organism evidence="2 3">
    <name type="scientific">Corynebacterium variabile</name>
    <dbReference type="NCBI Taxonomy" id="1727"/>
    <lineage>
        <taxon>Bacteria</taxon>
        <taxon>Bacillati</taxon>
        <taxon>Actinomycetota</taxon>
        <taxon>Actinomycetes</taxon>
        <taxon>Mycobacteriales</taxon>
        <taxon>Corynebacteriaceae</taxon>
        <taxon>Corynebacterium</taxon>
    </lineage>
</organism>
<dbReference type="CDD" id="cd14797">
    <property type="entry name" value="DUF302"/>
    <property type="match status" value="1"/>
</dbReference>
<gene>
    <name evidence="2" type="ORF">CVAR292_01568</name>
</gene>
<dbReference type="InterPro" id="IPR035923">
    <property type="entry name" value="TT1751-like_sf"/>
</dbReference>
<dbReference type="Proteomes" id="UP000182498">
    <property type="component" value="Unassembled WGS sequence"/>
</dbReference>
<reference evidence="3" key="1">
    <citation type="submission" date="2015-11" db="EMBL/GenBank/DDBJ databases">
        <authorList>
            <person name="Dugat-Bony E."/>
        </authorList>
    </citation>
    <scope>NUCLEOTIDE SEQUENCE [LARGE SCALE GENOMIC DNA]</scope>
    <source>
        <strain evidence="3">Mu292</strain>
    </source>
</reference>
<dbReference type="RefSeq" id="WP_073884076.1">
    <property type="nucleotide sequence ID" value="NZ_FAUH01000009.1"/>
</dbReference>
<dbReference type="PANTHER" id="PTHR38342:SF1">
    <property type="entry name" value="SLR5037 PROTEIN"/>
    <property type="match status" value="1"/>
</dbReference>
<name>A0A0X2NNC8_9CORY</name>
<sequence length="142" mass="14600">MSESSVSPLSFSAALTVSFDEAVARTREAFAAQGFGVLTEIDVTATLRTKIGAEIEDILILGACHPTFAHRALQSTRAVALMMPCNVVVRRDPEDEGHVVVEALNPAMMVDFAGDGDDAGLAEVAADAASRVAAAVAALAGA</sequence>
<dbReference type="SUPFAM" id="SSF103247">
    <property type="entry name" value="TT1751-like"/>
    <property type="match status" value="1"/>
</dbReference>
<dbReference type="PANTHER" id="PTHR38342">
    <property type="entry name" value="SLR5037 PROTEIN"/>
    <property type="match status" value="1"/>
</dbReference>
<keyword evidence="3" id="KW-1185">Reference proteome</keyword>
<dbReference type="Pfam" id="PF03625">
    <property type="entry name" value="DUF302"/>
    <property type="match status" value="1"/>
</dbReference>
<dbReference type="OrthoDB" id="9791067at2"/>
<protein>
    <submittedName>
        <fullName evidence="2">Uncharacterized conserved protein</fullName>
    </submittedName>
</protein>
<evidence type="ECO:0000313" key="3">
    <source>
        <dbReference type="Proteomes" id="UP000182498"/>
    </source>
</evidence>
<dbReference type="InterPro" id="IPR005180">
    <property type="entry name" value="DUF302"/>
</dbReference>
<dbReference type="InterPro" id="IPR016796">
    <property type="entry name" value="UCP021774"/>
</dbReference>
<evidence type="ECO:0000313" key="2">
    <source>
        <dbReference type="EMBL" id="CUU66230.1"/>
    </source>
</evidence>
<accession>A0A0X2NNC8</accession>
<proteinExistence type="predicted"/>
<dbReference type="AlphaFoldDB" id="A0A0X2NNC8"/>
<dbReference type="PIRSF" id="PIRSF021774">
    <property type="entry name" value="UCP021774"/>
    <property type="match status" value="1"/>
</dbReference>